<evidence type="ECO:0000313" key="2">
    <source>
        <dbReference type="EMBL" id="PWU97838.1"/>
    </source>
</evidence>
<organism evidence="2 3">
    <name type="scientific">Trypanosoma cruzi</name>
    <dbReference type="NCBI Taxonomy" id="5693"/>
    <lineage>
        <taxon>Eukaryota</taxon>
        <taxon>Discoba</taxon>
        <taxon>Euglenozoa</taxon>
        <taxon>Kinetoplastea</taxon>
        <taxon>Metakinetoplastina</taxon>
        <taxon>Trypanosomatida</taxon>
        <taxon>Trypanosomatidae</taxon>
        <taxon>Trypanosoma</taxon>
        <taxon>Schizotrypanum</taxon>
    </lineage>
</organism>
<dbReference type="VEuPathDB" id="TriTrypDB:TCDM_02878"/>
<evidence type="ECO:0000256" key="1">
    <source>
        <dbReference type="SAM" id="MobiDB-lite"/>
    </source>
</evidence>
<comment type="caution">
    <text evidence="2">The sequence shown here is derived from an EMBL/GenBank/DDBJ whole genome shotgun (WGS) entry which is preliminary data.</text>
</comment>
<feature type="region of interest" description="Disordered" evidence="1">
    <location>
        <begin position="398"/>
        <end position="418"/>
    </location>
</feature>
<dbReference type="VEuPathDB" id="TriTrypDB:BCY84_11169"/>
<dbReference type="VEuPathDB" id="TriTrypDB:TcBrA4_0014220"/>
<dbReference type="EMBL" id="PRFA01000014">
    <property type="protein sequence ID" value="PWU97838.1"/>
    <property type="molecule type" value="Genomic_DNA"/>
</dbReference>
<dbReference type="Proteomes" id="UP000246121">
    <property type="component" value="Unassembled WGS sequence"/>
</dbReference>
<dbReference type="VEuPathDB" id="TriTrypDB:C4B63_14g198"/>
<dbReference type="VEuPathDB" id="TriTrypDB:C3747_19g176"/>
<sequence>MAMPLSHRSVSANVPGVRSLAIVLRACPPPSFHFFKRWGMHDFHTSKWTRLNPSAKTKRTLLGRSCIDKPTMDMVSVSRYGGNTRRETLATAFRLYRSMDQSERAREAGQEALRAIQFTDFSVDEAEEEDLAVDFACLYLNACVLFGVAPTQEMMSQLLSWLPKSLYSSFHWECVLCALAVYLRPSEKTATAAATAAAFVCMIRGAEVGTVPGSLSRDGKTLLLIVINRAIDVLLRANGRAEDRQHLLEVQLQTMELLCPTTPTSTAPSPTSSREERLTLVDTICWRYAAGVSLPIAAKLVPLLQVKTHAGLEELSVSQCARLFCALCIALATQDSSGTEWTLERHSHVLDPIVRHLDERVRVHSVDEVVILLVGLQANRMARTRYKKLPSALLDHLREQQQQQRSRQNQETDQVPTSLKSDDSLLALSHVLSQLAMDAEDALADAAETFLTDSVL</sequence>
<dbReference type="VEuPathDB" id="TriTrypDB:TcCLB.503847.30"/>
<dbReference type="VEuPathDB" id="TriTrypDB:TCSYLVIO_004773"/>
<feature type="compositionally biased region" description="Low complexity" evidence="1">
    <location>
        <begin position="400"/>
        <end position="409"/>
    </location>
</feature>
<evidence type="ECO:0000313" key="3">
    <source>
        <dbReference type="Proteomes" id="UP000246121"/>
    </source>
</evidence>
<dbReference type="VEuPathDB" id="TriTrypDB:Tc_MARK_3527"/>
<dbReference type="VEuPathDB" id="TriTrypDB:ECC02_000598"/>
<reference evidence="2 3" key="1">
    <citation type="journal article" date="2018" name="Microb. Genom.">
        <title>Expanding an expanded genome: long-read sequencing of Trypanosoma cruzi.</title>
        <authorList>
            <person name="Berna L."/>
            <person name="Rodriguez M."/>
            <person name="Chiribao M.L."/>
            <person name="Parodi-Talice A."/>
            <person name="Pita S."/>
            <person name="Rijo G."/>
            <person name="Alvarez-Valin F."/>
            <person name="Robello C."/>
        </authorList>
    </citation>
    <scope>NUCLEOTIDE SEQUENCE [LARGE SCALE GENOMIC DNA]</scope>
    <source>
        <strain evidence="2 3">Dm28c</strain>
    </source>
</reference>
<name>A0A2V2VRG3_TRYCR</name>
<dbReference type="VEuPathDB" id="TriTrypDB:TcG_00433"/>
<proteinExistence type="predicted"/>
<dbReference type="VEuPathDB" id="TriTrypDB:TcCLB.504103.40"/>
<dbReference type="VEuPathDB" id="TriTrypDB:TcCL_NonESM10061"/>
<accession>A0A2V2VRG3</accession>
<gene>
    <name evidence="2" type="ORF">C4B63_14g198</name>
</gene>
<dbReference type="AlphaFoldDB" id="A0A2V2VRG3"/>
<protein>
    <submittedName>
        <fullName evidence="2">Uncharacterized protein</fullName>
    </submittedName>
</protein>